<accession>A0A699XAF5</accession>
<gene>
    <name evidence="1" type="ORF">Tci_928824</name>
</gene>
<sequence>GSGPTAAFFFKKSKEVLQPFAVDKKLLPGIPRSKELEVMSGVQQGIGIMGMNVNVVGGACN</sequence>
<comment type="caution">
    <text evidence="1">The sequence shown here is derived from an EMBL/GenBank/DDBJ whole genome shotgun (WGS) entry which is preliminary data.</text>
</comment>
<dbReference type="AlphaFoldDB" id="A0A699XAF5"/>
<reference evidence="1" key="1">
    <citation type="journal article" date="2019" name="Sci. Rep.">
        <title>Draft genome of Tanacetum cinerariifolium, the natural source of mosquito coil.</title>
        <authorList>
            <person name="Yamashiro T."/>
            <person name="Shiraishi A."/>
            <person name="Satake H."/>
            <person name="Nakayama K."/>
        </authorList>
    </citation>
    <scope>NUCLEOTIDE SEQUENCE</scope>
</reference>
<keyword evidence="1" id="KW-0238">DNA-binding</keyword>
<proteinExistence type="predicted"/>
<feature type="non-terminal residue" evidence="1">
    <location>
        <position position="1"/>
    </location>
</feature>
<protein>
    <submittedName>
        <fullName evidence="1">Homeodomain-like protein</fullName>
    </submittedName>
</protein>
<feature type="non-terminal residue" evidence="1">
    <location>
        <position position="61"/>
    </location>
</feature>
<name>A0A699XAF5_TANCI</name>
<evidence type="ECO:0000313" key="1">
    <source>
        <dbReference type="EMBL" id="GFD56855.1"/>
    </source>
</evidence>
<keyword evidence="1" id="KW-0371">Homeobox</keyword>
<dbReference type="EMBL" id="BKCJ011834127">
    <property type="protein sequence ID" value="GFD56855.1"/>
    <property type="molecule type" value="Genomic_DNA"/>
</dbReference>
<organism evidence="1">
    <name type="scientific">Tanacetum cinerariifolium</name>
    <name type="common">Dalmatian daisy</name>
    <name type="synonym">Chrysanthemum cinerariifolium</name>
    <dbReference type="NCBI Taxonomy" id="118510"/>
    <lineage>
        <taxon>Eukaryota</taxon>
        <taxon>Viridiplantae</taxon>
        <taxon>Streptophyta</taxon>
        <taxon>Embryophyta</taxon>
        <taxon>Tracheophyta</taxon>
        <taxon>Spermatophyta</taxon>
        <taxon>Magnoliopsida</taxon>
        <taxon>eudicotyledons</taxon>
        <taxon>Gunneridae</taxon>
        <taxon>Pentapetalae</taxon>
        <taxon>asterids</taxon>
        <taxon>campanulids</taxon>
        <taxon>Asterales</taxon>
        <taxon>Asteraceae</taxon>
        <taxon>Asteroideae</taxon>
        <taxon>Anthemideae</taxon>
        <taxon>Anthemidinae</taxon>
        <taxon>Tanacetum</taxon>
    </lineage>
</organism>
<dbReference type="GO" id="GO:0003677">
    <property type="term" value="F:DNA binding"/>
    <property type="evidence" value="ECO:0007669"/>
    <property type="project" value="UniProtKB-KW"/>
</dbReference>